<dbReference type="EMBL" id="CAADIS010000004">
    <property type="protein sequence ID" value="VFS18036.1"/>
    <property type="molecule type" value="Genomic_DNA"/>
</dbReference>
<sequence length="275" mass="30415">MAAVKQRWQQQGVTPSAALLTLFAATLERWSRTTTFTLNLTFFNRQPIHPQINQLIGDFTSVTLVDFNFSAPVTLQEQMQQTQQRLWQNMAHSEMNGVEVIRELGRLRGSQRQPLMPVVFTSMLGMTLEGMTIDQAMSHLFGEPCYVFTQTPQVWAGSSGHGERRRVDVLAGTAWTTCWNPALPRRCLMNYCAILQAVIAAPESLKTLASGIAGQHSPPTLAAETRRRTTTCGILSRPTLEYPGIRQARAEITEQGALTLDIVMADDPSPSAAIA</sequence>
<evidence type="ECO:0000313" key="4">
    <source>
        <dbReference type="Proteomes" id="UP000372890"/>
    </source>
</evidence>
<dbReference type="Pfam" id="PF00668">
    <property type="entry name" value="Condensation"/>
    <property type="match status" value="1"/>
</dbReference>
<dbReference type="GO" id="GO:0005737">
    <property type="term" value="C:cytoplasm"/>
    <property type="evidence" value="ECO:0007669"/>
    <property type="project" value="TreeGrafter"/>
</dbReference>
<accession>A0A484X435</accession>
<dbReference type="PANTHER" id="PTHR45527">
    <property type="entry name" value="NONRIBOSOMAL PEPTIDE SYNTHETASE"/>
    <property type="match status" value="1"/>
</dbReference>
<dbReference type="GO" id="GO:0016874">
    <property type="term" value="F:ligase activity"/>
    <property type="evidence" value="ECO:0007669"/>
    <property type="project" value="UniProtKB-KW"/>
</dbReference>
<protein>
    <submittedName>
        <fullName evidence="3">Non-ribosomal peptide synthase (Yersiniabactin siderophore biosynthetic protein)</fullName>
        <ecNumber evidence="3">6.3.2.-</ecNumber>
    </submittedName>
</protein>
<dbReference type="GO" id="GO:0044550">
    <property type="term" value="P:secondary metabolite biosynthetic process"/>
    <property type="evidence" value="ECO:0007669"/>
    <property type="project" value="TreeGrafter"/>
</dbReference>
<name>A0A484X435_ECOLX</name>
<keyword evidence="1 3" id="KW-0436">Ligase</keyword>
<evidence type="ECO:0000256" key="1">
    <source>
        <dbReference type="ARBA" id="ARBA00022598"/>
    </source>
</evidence>
<reference evidence="3 4" key="1">
    <citation type="submission" date="2019-03" db="EMBL/GenBank/DDBJ databases">
        <authorList>
            <consortium name="Pathogen Informatics"/>
        </authorList>
    </citation>
    <scope>NUCLEOTIDE SEQUENCE [LARGE SCALE GENOMIC DNA]</scope>
    <source>
        <strain evidence="3 4">NCTC9001</strain>
    </source>
</reference>
<evidence type="ECO:0000313" key="3">
    <source>
        <dbReference type="EMBL" id="VFS18036.1"/>
    </source>
</evidence>
<dbReference type="GO" id="GO:0031177">
    <property type="term" value="F:phosphopantetheine binding"/>
    <property type="evidence" value="ECO:0007669"/>
    <property type="project" value="TreeGrafter"/>
</dbReference>
<dbReference type="EC" id="6.3.2.-" evidence="3"/>
<dbReference type="InterPro" id="IPR001242">
    <property type="entry name" value="Condensation_dom"/>
</dbReference>
<gene>
    <name evidence="3" type="primary">irp1_5</name>
    <name evidence="3" type="ORF">NCTC9001_02466</name>
</gene>
<dbReference type="Proteomes" id="UP000372890">
    <property type="component" value="Unassembled WGS sequence"/>
</dbReference>
<dbReference type="PANTHER" id="PTHR45527:SF10">
    <property type="entry name" value="PYOCHELIN SYNTHASE PCHF"/>
    <property type="match status" value="1"/>
</dbReference>
<organism evidence="3 4">
    <name type="scientific">Escherichia coli</name>
    <dbReference type="NCBI Taxonomy" id="562"/>
    <lineage>
        <taxon>Bacteria</taxon>
        <taxon>Pseudomonadati</taxon>
        <taxon>Pseudomonadota</taxon>
        <taxon>Gammaproteobacteria</taxon>
        <taxon>Enterobacterales</taxon>
        <taxon>Enterobacteriaceae</taxon>
        <taxon>Escherichia</taxon>
    </lineage>
</organism>
<proteinExistence type="predicted"/>
<dbReference type="Gene3D" id="3.30.559.30">
    <property type="entry name" value="Nonribosomal peptide synthetase, condensation domain"/>
    <property type="match status" value="1"/>
</dbReference>
<evidence type="ECO:0000259" key="2">
    <source>
        <dbReference type="Pfam" id="PF00668"/>
    </source>
</evidence>
<dbReference type="AlphaFoldDB" id="A0A484X435"/>
<dbReference type="GO" id="GO:0043041">
    <property type="term" value="P:amino acid activation for nonribosomal peptide biosynthetic process"/>
    <property type="evidence" value="ECO:0007669"/>
    <property type="project" value="TreeGrafter"/>
</dbReference>
<dbReference type="SUPFAM" id="SSF52777">
    <property type="entry name" value="CoA-dependent acyltransferases"/>
    <property type="match status" value="1"/>
</dbReference>
<feature type="domain" description="Condensation" evidence="2">
    <location>
        <begin position="3"/>
        <end position="121"/>
    </location>
</feature>